<accession>A0AC61S171</accession>
<evidence type="ECO:0000313" key="1">
    <source>
        <dbReference type="EMBL" id="TGY98178.1"/>
    </source>
</evidence>
<evidence type="ECO:0000313" key="2">
    <source>
        <dbReference type="Proteomes" id="UP000304953"/>
    </source>
</evidence>
<dbReference type="EMBL" id="SRYA01000002">
    <property type="protein sequence ID" value="TGY98178.1"/>
    <property type="molecule type" value="Genomic_DNA"/>
</dbReference>
<organism evidence="1 2">
    <name type="scientific">Petralouisia muris</name>
    <dbReference type="NCBI Taxonomy" id="3032872"/>
    <lineage>
        <taxon>Bacteria</taxon>
        <taxon>Bacillati</taxon>
        <taxon>Bacillota</taxon>
        <taxon>Clostridia</taxon>
        <taxon>Lachnospirales</taxon>
        <taxon>Lachnospiraceae</taxon>
        <taxon>Petralouisia</taxon>
    </lineage>
</organism>
<protein>
    <submittedName>
        <fullName evidence="1">Uncharacterized protein</fullName>
    </submittedName>
</protein>
<keyword evidence="2" id="KW-1185">Reference proteome</keyword>
<reference evidence="1" key="1">
    <citation type="submission" date="2019-04" db="EMBL/GenBank/DDBJ databases">
        <title>Microbes associate with the intestines of laboratory mice.</title>
        <authorList>
            <person name="Navarre W."/>
            <person name="Wong E."/>
            <person name="Huang K."/>
            <person name="Tropini C."/>
            <person name="Ng K."/>
            <person name="Yu B."/>
        </authorList>
    </citation>
    <scope>NUCLEOTIDE SEQUENCE</scope>
    <source>
        <strain evidence="1">NM01_1-7b</strain>
    </source>
</reference>
<sequence length="59" mass="6919">MKNVDIRNYAKEHKVNLWEVSERLGYAHETAFSRVLRHELPVDKKTEIKAIIDNLAAEQ</sequence>
<comment type="caution">
    <text evidence="1">The sequence shown here is derived from an EMBL/GenBank/DDBJ whole genome shotgun (WGS) entry which is preliminary data.</text>
</comment>
<proteinExistence type="predicted"/>
<gene>
    <name evidence="1" type="ORF">E5329_01880</name>
</gene>
<name>A0AC61S171_9FIRM</name>
<dbReference type="Proteomes" id="UP000304953">
    <property type="component" value="Unassembled WGS sequence"/>
</dbReference>